<proteinExistence type="predicted"/>
<name>A0A1N7JD41_9RHOB</name>
<dbReference type="EMBL" id="FTOG01000001">
    <property type="protein sequence ID" value="SIS47238.1"/>
    <property type="molecule type" value="Genomic_DNA"/>
</dbReference>
<accession>A0A1N7JD41</accession>
<dbReference type="InterPro" id="IPR027417">
    <property type="entry name" value="P-loop_NTPase"/>
</dbReference>
<evidence type="ECO:0000313" key="2">
    <source>
        <dbReference type="Proteomes" id="UP000186221"/>
    </source>
</evidence>
<gene>
    <name evidence="1" type="ORF">SAMN05421580_101620</name>
</gene>
<dbReference type="RefSeq" id="WP_076483525.1">
    <property type="nucleotide sequence ID" value="NZ_FTOG01000001.1"/>
</dbReference>
<evidence type="ECO:0000313" key="1">
    <source>
        <dbReference type="EMBL" id="SIS47238.1"/>
    </source>
</evidence>
<dbReference type="InterPro" id="IPR005331">
    <property type="entry name" value="Sulfotransferase"/>
</dbReference>
<reference evidence="2" key="1">
    <citation type="submission" date="2017-01" db="EMBL/GenBank/DDBJ databases">
        <authorList>
            <person name="Varghese N."/>
            <person name="Submissions S."/>
        </authorList>
    </citation>
    <scope>NUCLEOTIDE SEQUENCE [LARGE SCALE GENOMIC DNA]</scope>
    <source>
        <strain evidence="2">DSM 19945</strain>
    </source>
</reference>
<dbReference type="Pfam" id="PF03567">
    <property type="entry name" value="Sulfotransfer_2"/>
    <property type="match status" value="1"/>
</dbReference>
<dbReference type="Gene3D" id="3.40.50.300">
    <property type="entry name" value="P-loop containing nucleotide triphosphate hydrolases"/>
    <property type="match status" value="1"/>
</dbReference>
<organism evidence="1 2">
    <name type="scientific">Rhodobacter aestuarii</name>
    <dbReference type="NCBI Taxonomy" id="453582"/>
    <lineage>
        <taxon>Bacteria</taxon>
        <taxon>Pseudomonadati</taxon>
        <taxon>Pseudomonadota</taxon>
        <taxon>Alphaproteobacteria</taxon>
        <taxon>Rhodobacterales</taxon>
        <taxon>Rhodobacter group</taxon>
        <taxon>Rhodobacter</taxon>
    </lineage>
</organism>
<dbReference type="AlphaFoldDB" id="A0A1N7JD41"/>
<dbReference type="STRING" id="453582.SAMN05421580_101620"/>
<sequence length="260" mass="29960">MPVSRRHQAIFVHIPKNAGESVERTLGIYGGNPAETAWGIIGNNVVLQHYTALELRDNFCTAEVWDRYFKFAIVRNPWSKAVSEYNWYLKYGPSVSFSEWAQSLPHRLKINRTIHIFEVGHNVEQYKYICDAEGALLVDHLLRFEDLRNAFAELSTARHWHVKLEHAPTTSSPNQISFKDYYDVETAKLIGAIYARDVQLFGYSYEETFAGTTLSETPVAIDAFFDPDLYLKYNKDVKAAGVDPRQHYLDHGIKEGRRIR</sequence>
<dbReference type="GO" id="GO:0008146">
    <property type="term" value="F:sulfotransferase activity"/>
    <property type="evidence" value="ECO:0007669"/>
    <property type="project" value="InterPro"/>
</dbReference>
<dbReference type="SUPFAM" id="SSF52540">
    <property type="entry name" value="P-loop containing nucleoside triphosphate hydrolases"/>
    <property type="match status" value="1"/>
</dbReference>
<dbReference type="Proteomes" id="UP000186221">
    <property type="component" value="Unassembled WGS sequence"/>
</dbReference>
<keyword evidence="2" id="KW-1185">Reference proteome</keyword>
<dbReference type="GO" id="GO:0016020">
    <property type="term" value="C:membrane"/>
    <property type="evidence" value="ECO:0007669"/>
    <property type="project" value="InterPro"/>
</dbReference>
<protein>
    <submittedName>
        <fullName evidence="1">Sulfotransferase family protein</fullName>
    </submittedName>
</protein>
<keyword evidence="1" id="KW-0808">Transferase</keyword>